<dbReference type="OrthoDB" id="9758772at2"/>
<comment type="caution">
    <text evidence="2">The sequence shown here is derived from an EMBL/GenBank/DDBJ whole genome shotgun (WGS) entry which is preliminary data.</text>
</comment>
<name>A0A3N4Z4B8_9MICO</name>
<keyword evidence="3" id="KW-1185">Reference proteome</keyword>
<dbReference type="EMBL" id="RKRA01000001">
    <property type="protein sequence ID" value="RPF25920.1"/>
    <property type="molecule type" value="Genomic_DNA"/>
</dbReference>
<reference evidence="2 3" key="1">
    <citation type="submission" date="2018-11" db="EMBL/GenBank/DDBJ databases">
        <title>Sequencing the genomes of 1000 actinobacteria strains.</title>
        <authorList>
            <person name="Klenk H.-P."/>
        </authorList>
    </citation>
    <scope>NUCLEOTIDE SEQUENCE [LARGE SCALE GENOMIC DNA]</scope>
    <source>
        <strain evidence="2 3">DSM 14418</strain>
    </source>
</reference>
<evidence type="ECO:0000313" key="2">
    <source>
        <dbReference type="EMBL" id="RPF25920.1"/>
    </source>
</evidence>
<evidence type="ECO:0000313" key="3">
    <source>
        <dbReference type="Proteomes" id="UP000280726"/>
    </source>
</evidence>
<dbReference type="Proteomes" id="UP000280726">
    <property type="component" value="Unassembled WGS sequence"/>
</dbReference>
<proteinExistence type="predicted"/>
<dbReference type="SUPFAM" id="SSF69318">
    <property type="entry name" value="Integrin alpha N-terminal domain"/>
    <property type="match status" value="1"/>
</dbReference>
<evidence type="ECO:0000256" key="1">
    <source>
        <dbReference type="SAM" id="SignalP"/>
    </source>
</evidence>
<dbReference type="InterPro" id="IPR028994">
    <property type="entry name" value="Integrin_alpha_N"/>
</dbReference>
<evidence type="ECO:0008006" key="4">
    <source>
        <dbReference type="Google" id="ProtNLM"/>
    </source>
</evidence>
<dbReference type="AlphaFoldDB" id="A0A3N4Z4B8"/>
<sequence>MSVHMRTGRGTTSLVTAIALVVVGGSAALAAPPEEEEEEGTKNLSVPVILADDGEKAGLFNAVTVPGLPTGDADYTNAVPGDEVPDGDYYTGVGSDTYPSTVDPEFDADMWGADRTVVTDVPVVTDVKWGDNLLSHTFPGTGTQPIRVEVNLFAHDPTAFEPMLGYDAISLEGEMRDELFGTDGLAAELAPMVFAPGATLTILKAEEETGTYSEVAVSERLMPSEVNASGRLIYGFNWGSPSGVANPGVGWYRLIFTVPDDSVVQLQDALLGDDEEGEEGPTNVPYIRDYKTATIDVALGAPGFPEPVQQTGFFLADDFGSSATTLFEYGVPEDEVFMGDWDGDGTATPGYRRGTTFSLRNSNTTGVPEIVFGYGRSTDEIVVGDWDGDGTDTIGLRRVSTWYLKNTLTGGAADVTLTYGRSTDTVLAGDWDGDGDDTPGVRRLSTFYLSNTLTGGSASVVFTYGRATDEPFAADGDGDGDTTVGVRRANVWYLRDSLAGGAADLTVAYGRSTDTGLVGDWDGDGIETLGIHRAL</sequence>
<gene>
    <name evidence="2" type="ORF">EDD32_0334</name>
</gene>
<accession>A0A3N4Z4B8</accession>
<feature type="chain" id="PRO_5018278364" description="VCBS repeat protein" evidence="1">
    <location>
        <begin position="31"/>
        <end position="535"/>
    </location>
</feature>
<keyword evidence="1" id="KW-0732">Signal</keyword>
<protein>
    <recommendedName>
        <fullName evidence="4">VCBS repeat protein</fullName>
    </recommendedName>
</protein>
<organism evidence="2 3">
    <name type="scientific">Georgenia muralis</name>
    <dbReference type="NCBI Taxonomy" id="154117"/>
    <lineage>
        <taxon>Bacteria</taxon>
        <taxon>Bacillati</taxon>
        <taxon>Actinomycetota</taxon>
        <taxon>Actinomycetes</taxon>
        <taxon>Micrococcales</taxon>
        <taxon>Bogoriellaceae</taxon>
        <taxon>Georgenia</taxon>
    </lineage>
</organism>
<feature type="signal peptide" evidence="1">
    <location>
        <begin position="1"/>
        <end position="30"/>
    </location>
</feature>
<dbReference type="RefSeq" id="WP_123914051.1">
    <property type="nucleotide sequence ID" value="NZ_RKRA01000001.1"/>
</dbReference>